<organism evidence="1">
    <name type="scientific">Lygus hesperus</name>
    <name type="common">Western plant bug</name>
    <dbReference type="NCBI Taxonomy" id="30085"/>
    <lineage>
        <taxon>Eukaryota</taxon>
        <taxon>Metazoa</taxon>
        <taxon>Ecdysozoa</taxon>
        <taxon>Arthropoda</taxon>
        <taxon>Hexapoda</taxon>
        <taxon>Insecta</taxon>
        <taxon>Pterygota</taxon>
        <taxon>Neoptera</taxon>
        <taxon>Paraneoptera</taxon>
        <taxon>Hemiptera</taxon>
        <taxon>Heteroptera</taxon>
        <taxon>Panheteroptera</taxon>
        <taxon>Cimicomorpha</taxon>
        <taxon>Miridae</taxon>
        <taxon>Mirini</taxon>
        <taxon>Lygus</taxon>
    </lineage>
</organism>
<evidence type="ECO:0000313" key="1">
    <source>
        <dbReference type="EMBL" id="JAG63292.1"/>
    </source>
</evidence>
<reference evidence="1" key="1">
    <citation type="submission" date="2014-09" db="EMBL/GenBank/DDBJ databases">
        <authorList>
            <person name="Magalhaes I.L.F."/>
            <person name="Oliveira U."/>
            <person name="Santos F.R."/>
            <person name="Vidigal T.H.D.A."/>
            <person name="Brescovit A.D."/>
            <person name="Santos A.J."/>
        </authorList>
    </citation>
    <scope>NUCLEOTIDE SEQUENCE</scope>
</reference>
<name>A0A0K8TCK1_LYGHE</name>
<sequence length="124" mass="14448">MQKKISVLEKRKGVTVWPSPSIEIAIVPAHPPGPVLFRNQMNWTGPLTLRWAKKSTLQEGIHLRLSCSEFMWGQSTRRSMNRATRRVDVVSSGMFARRRESRILRDLRKFLQQQPILRIFIDHG</sequence>
<protein>
    <submittedName>
        <fullName evidence="1">Uncharacterized protein</fullName>
    </submittedName>
</protein>
<accession>A0A0K8TCK1</accession>
<proteinExistence type="predicted"/>
<dbReference type="EMBL" id="GBRD01002529">
    <property type="protein sequence ID" value="JAG63292.1"/>
    <property type="molecule type" value="Transcribed_RNA"/>
</dbReference>
<dbReference type="AlphaFoldDB" id="A0A0K8TCK1"/>